<protein>
    <submittedName>
        <fullName evidence="2">SWIRM domain-containing protein</fullName>
    </submittedName>
</protein>
<proteinExistence type="predicted"/>
<evidence type="ECO:0000313" key="1">
    <source>
        <dbReference type="Proteomes" id="UP000887579"/>
    </source>
</evidence>
<dbReference type="WBParaSite" id="ES5_v2.g9709.t1">
    <property type="protein sequence ID" value="ES5_v2.g9709.t1"/>
    <property type="gene ID" value="ES5_v2.g9709"/>
</dbReference>
<accession>A0AC34GXN1</accession>
<dbReference type="Proteomes" id="UP000887579">
    <property type="component" value="Unplaced"/>
</dbReference>
<reference evidence="2" key="1">
    <citation type="submission" date="2022-11" db="UniProtKB">
        <authorList>
            <consortium name="WormBaseParasite"/>
        </authorList>
    </citation>
    <scope>IDENTIFICATION</scope>
</reference>
<evidence type="ECO:0000313" key="2">
    <source>
        <dbReference type="WBParaSite" id="ES5_v2.g9709.t1"/>
    </source>
</evidence>
<organism evidence="1 2">
    <name type="scientific">Panagrolaimus sp. ES5</name>
    <dbReference type="NCBI Taxonomy" id="591445"/>
    <lineage>
        <taxon>Eukaryota</taxon>
        <taxon>Metazoa</taxon>
        <taxon>Ecdysozoa</taxon>
        <taxon>Nematoda</taxon>
        <taxon>Chromadorea</taxon>
        <taxon>Rhabditida</taxon>
        <taxon>Tylenchina</taxon>
        <taxon>Panagrolaimomorpha</taxon>
        <taxon>Panagrolaimoidea</taxon>
        <taxon>Panagrolaimidae</taxon>
        <taxon>Panagrolaimus</taxon>
    </lineage>
</organism>
<sequence>MRRSGHKRRRDDEDSETMDHDDEDSRKFSAPKGQKLVDMDEEATAARTEKAEDNGTVIEQTNYIVIPSYASWFDYNAINVIEKKGVPEFFSALNKSKTPEV</sequence>
<name>A0AC34GXN1_9BILA</name>